<evidence type="ECO:0000256" key="1">
    <source>
        <dbReference type="ARBA" id="ARBA00004571"/>
    </source>
</evidence>
<evidence type="ECO:0000256" key="6">
    <source>
        <dbReference type="ARBA" id="ARBA00022692"/>
    </source>
</evidence>
<keyword evidence="3" id="KW-0813">Transport</keyword>
<keyword evidence="8" id="KW-0625">Polysaccharide transport</keyword>
<gene>
    <name evidence="18" type="ORF">H5V43_11410</name>
</gene>
<keyword evidence="7 15" id="KW-0732">Signal</keyword>
<keyword evidence="4" id="KW-1134">Transmembrane beta strand</keyword>
<evidence type="ECO:0000256" key="14">
    <source>
        <dbReference type="ARBA" id="ARBA00023288"/>
    </source>
</evidence>
<dbReference type="Proteomes" id="UP000593663">
    <property type="component" value="Chromosome 1"/>
</dbReference>
<dbReference type="Pfam" id="PF02563">
    <property type="entry name" value="Poly_export"/>
    <property type="match status" value="1"/>
</dbReference>
<comment type="subcellular location">
    <subcellularLocation>
        <location evidence="1">Cell outer membrane</location>
        <topology evidence="1">Multi-pass membrane protein</topology>
    </subcellularLocation>
</comment>
<keyword evidence="10" id="KW-0626">Porin</keyword>
<accession>A0A7M2GDM5</accession>
<evidence type="ECO:0000259" key="16">
    <source>
        <dbReference type="Pfam" id="PF02563"/>
    </source>
</evidence>
<protein>
    <submittedName>
        <fullName evidence="18">Polysaccharide export protein</fullName>
    </submittedName>
</protein>
<dbReference type="Gene3D" id="3.30.1950.10">
    <property type="entry name" value="wza like domain"/>
    <property type="match status" value="1"/>
</dbReference>
<dbReference type="EMBL" id="CP060035">
    <property type="protein sequence ID" value="QOT70731.1"/>
    <property type="molecule type" value="Genomic_DNA"/>
</dbReference>
<evidence type="ECO:0000256" key="2">
    <source>
        <dbReference type="ARBA" id="ARBA00009450"/>
    </source>
</evidence>
<evidence type="ECO:0000313" key="19">
    <source>
        <dbReference type="Proteomes" id="UP000593663"/>
    </source>
</evidence>
<evidence type="ECO:0000256" key="5">
    <source>
        <dbReference type="ARBA" id="ARBA00022597"/>
    </source>
</evidence>
<name>A0A7M2GDM5_SPHSA</name>
<evidence type="ECO:0000256" key="7">
    <source>
        <dbReference type="ARBA" id="ARBA00022729"/>
    </source>
</evidence>
<dbReference type="AlphaFoldDB" id="A0A7M2GDM5"/>
<dbReference type="KEGG" id="sbar:H5V43_11410"/>
<evidence type="ECO:0000259" key="17">
    <source>
        <dbReference type="Pfam" id="PF22461"/>
    </source>
</evidence>
<feature type="domain" description="Polysaccharide export protein N-terminal" evidence="16">
    <location>
        <begin position="84"/>
        <end position="181"/>
    </location>
</feature>
<dbReference type="GO" id="GO:0015159">
    <property type="term" value="F:polysaccharide transmembrane transporter activity"/>
    <property type="evidence" value="ECO:0007669"/>
    <property type="project" value="InterPro"/>
</dbReference>
<keyword evidence="5" id="KW-0762">Sugar transport</keyword>
<keyword evidence="13" id="KW-0998">Cell outer membrane</keyword>
<dbReference type="GO" id="GO:0015288">
    <property type="term" value="F:porin activity"/>
    <property type="evidence" value="ECO:0007669"/>
    <property type="project" value="UniProtKB-KW"/>
</dbReference>
<evidence type="ECO:0000256" key="8">
    <source>
        <dbReference type="ARBA" id="ARBA00023047"/>
    </source>
</evidence>
<comment type="similarity">
    <text evidence="2">Belongs to the BexD/CtrA/VexA family.</text>
</comment>
<dbReference type="PROSITE" id="PS51257">
    <property type="entry name" value="PROKAR_LIPOPROTEIN"/>
    <property type="match status" value="1"/>
</dbReference>
<dbReference type="Pfam" id="PF22461">
    <property type="entry name" value="SLBB_2"/>
    <property type="match status" value="1"/>
</dbReference>
<organism evidence="18 19">
    <name type="scientific">Sphingobium fuliginis (strain ATCC 27551)</name>
    <dbReference type="NCBI Taxonomy" id="336203"/>
    <lineage>
        <taxon>Bacteria</taxon>
        <taxon>Pseudomonadati</taxon>
        <taxon>Pseudomonadota</taxon>
        <taxon>Alphaproteobacteria</taxon>
        <taxon>Sphingomonadales</taxon>
        <taxon>Sphingomonadaceae</taxon>
        <taxon>Sphingobium</taxon>
    </lineage>
</organism>
<evidence type="ECO:0000256" key="13">
    <source>
        <dbReference type="ARBA" id="ARBA00023237"/>
    </source>
</evidence>
<feature type="chain" id="PRO_5032676463" evidence="15">
    <location>
        <begin position="24"/>
        <end position="410"/>
    </location>
</feature>
<feature type="signal peptide" evidence="15">
    <location>
        <begin position="1"/>
        <end position="23"/>
    </location>
</feature>
<dbReference type="GO" id="GO:0009279">
    <property type="term" value="C:cell outer membrane"/>
    <property type="evidence" value="ECO:0007669"/>
    <property type="project" value="UniProtKB-SubCell"/>
</dbReference>
<evidence type="ECO:0000256" key="10">
    <source>
        <dbReference type="ARBA" id="ARBA00023114"/>
    </source>
</evidence>
<feature type="domain" description="SLBB" evidence="17">
    <location>
        <begin position="282"/>
        <end position="380"/>
    </location>
</feature>
<dbReference type="GO" id="GO:0006811">
    <property type="term" value="P:monoatomic ion transport"/>
    <property type="evidence" value="ECO:0007669"/>
    <property type="project" value="UniProtKB-KW"/>
</dbReference>
<sequence>MYVKRWVRTVRPELILLAATALGGCTTLPRNGPTGSQISRSATKQNTIGFKIIDIAPENIAALSTTNSPTGALATLATDGLVDRIGPGDVLSVEIFEVGVTLFGGRANIGSANASTGTEADLSASNETIGNGGVVVDGDGNISLPYIGTIKVAGLTAAQVQDEIVVRLQGQSQSPQVIVSLRRNIANAVVVMGDVANPGRLPLSLARERLLDAIAEKGGISRTAQTGSSTATGTGAQDVMVRFTRRGHMAEQSLDSISAGSPDDLVLLGGDRIELIRQPRTFTVFGALDRISQIPFESRTLTLAEALARAGGPNDGRADPRSVFVFRLTADAGSAEQLGKSPASTESVMMPVAYRINMMQAQNYFLAQRFVMRDKDLIYIGNASANQPLKLVQALGQLFSPVIAVQNATR</sequence>
<proteinExistence type="inferred from homology"/>
<dbReference type="PANTHER" id="PTHR33619:SF3">
    <property type="entry name" value="POLYSACCHARIDE EXPORT PROTEIN GFCE-RELATED"/>
    <property type="match status" value="1"/>
</dbReference>
<dbReference type="RefSeq" id="WP_128830796.1">
    <property type="nucleotide sequence ID" value="NZ_BATN01000072.1"/>
</dbReference>
<dbReference type="InterPro" id="IPR049712">
    <property type="entry name" value="Poly_export"/>
</dbReference>
<dbReference type="Gene3D" id="3.10.560.10">
    <property type="entry name" value="Outer membrane lipoprotein wza domain like"/>
    <property type="match status" value="2"/>
</dbReference>
<evidence type="ECO:0000256" key="9">
    <source>
        <dbReference type="ARBA" id="ARBA00023065"/>
    </source>
</evidence>
<keyword evidence="12" id="KW-0564">Palmitate</keyword>
<dbReference type="InterPro" id="IPR054765">
    <property type="entry name" value="SLBB_dom"/>
</dbReference>
<keyword evidence="9" id="KW-0406">Ion transport</keyword>
<dbReference type="GO" id="GO:0046930">
    <property type="term" value="C:pore complex"/>
    <property type="evidence" value="ECO:0007669"/>
    <property type="project" value="UniProtKB-KW"/>
</dbReference>
<dbReference type="PANTHER" id="PTHR33619">
    <property type="entry name" value="POLYSACCHARIDE EXPORT PROTEIN GFCE-RELATED"/>
    <property type="match status" value="1"/>
</dbReference>
<keyword evidence="11" id="KW-0472">Membrane</keyword>
<dbReference type="InterPro" id="IPR003715">
    <property type="entry name" value="Poly_export_N"/>
</dbReference>
<evidence type="ECO:0000256" key="15">
    <source>
        <dbReference type="SAM" id="SignalP"/>
    </source>
</evidence>
<keyword evidence="14" id="KW-0449">Lipoprotein</keyword>
<evidence type="ECO:0000256" key="4">
    <source>
        <dbReference type="ARBA" id="ARBA00022452"/>
    </source>
</evidence>
<evidence type="ECO:0000256" key="12">
    <source>
        <dbReference type="ARBA" id="ARBA00023139"/>
    </source>
</evidence>
<evidence type="ECO:0000256" key="3">
    <source>
        <dbReference type="ARBA" id="ARBA00022448"/>
    </source>
</evidence>
<keyword evidence="6" id="KW-0812">Transmembrane</keyword>
<evidence type="ECO:0000256" key="11">
    <source>
        <dbReference type="ARBA" id="ARBA00023136"/>
    </source>
</evidence>
<reference evidence="19" key="1">
    <citation type="submission" date="2020-08" db="EMBL/GenBank/DDBJ databases">
        <title>Complete genome sequence of Sphingobium barthaii strain KK22, a high-molecular-weight polycyclic aromatic hydrocarbon-degrading soil bacterium.</title>
        <authorList>
            <person name="Mori J.F."/>
            <person name="Kanaly R.A."/>
        </authorList>
    </citation>
    <scope>NUCLEOTIDE SEQUENCE [LARGE SCALE GENOMIC DNA]</scope>
    <source>
        <strain evidence="19">KK22</strain>
    </source>
</reference>
<evidence type="ECO:0000313" key="18">
    <source>
        <dbReference type="EMBL" id="QOT70731.1"/>
    </source>
</evidence>